<keyword evidence="3" id="KW-1185">Reference proteome</keyword>
<feature type="transmembrane region" description="Helical" evidence="1">
    <location>
        <begin position="12"/>
        <end position="33"/>
    </location>
</feature>
<dbReference type="RefSeq" id="WP_066305263.1">
    <property type="nucleotide sequence ID" value="NZ_KQ959491.1"/>
</dbReference>
<keyword evidence="1" id="KW-1133">Transmembrane helix</keyword>
<dbReference type="PATRIC" id="fig|1393034.3.peg.700"/>
<evidence type="ECO:0000313" key="2">
    <source>
        <dbReference type="EMBL" id="KXB34830.1"/>
    </source>
</evidence>
<keyword evidence="1" id="KW-0472">Membrane</keyword>
<sequence length="163" mass="17410">MTLLTMLLREALPLVPLVFIVLFVTLTILNRVLRCQDPNHADLQLHQSVHGQQNVQGQQGRPAGVDTRSAGATRANAARLLAATLTNVITANTYARALLALGLSTLFGGAANSEFEFLTGNSMAYIGLANILTPSTTFRAAIACLTAQKAGIYRFGYPPQLSN</sequence>
<gene>
    <name evidence="2" type="ORF">HMPREF3192_00725</name>
</gene>
<comment type="caution">
    <text evidence="2">The sequence shown here is derived from an EMBL/GenBank/DDBJ whole genome shotgun (WGS) entry which is preliminary data.</text>
</comment>
<reference evidence="3" key="1">
    <citation type="submission" date="2016-01" db="EMBL/GenBank/DDBJ databases">
        <authorList>
            <person name="Mitreva M."/>
            <person name="Pepin K.H."/>
            <person name="Mihindukulasuriya K.A."/>
            <person name="Fulton R."/>
            <person name="Fronick C."/>
            <person name="O'Laughlin M."/>
            <person name="Miner T."/>
            <person name="Herter B."/>
            <person name="Rosa B.A."/>
            <person name="Cordes M."/>
            <person name="Tomlinson C."/>
            <person name="Wollam A."/>
            <person name="Palsikar V.B."/>
            <person name="Mardis E.R."/>
            <person name="Wilson R.K."/>
        </authorList>
    </citation>
    <scope>NUCLEOTIDE SEQUENCE [LARGE SCALE GENOMIC DNA]</scope>
    <source>
        <strain evidence="3">DNF00019</strain>
    </source>
</reference>
<dbReference type="OrthoDB" id="243547at2"/>
<evidence type="ECO:0000256" key="1">
    <source>
        <dbReference type="SAM" id="Phobius"/>
    </source>
</evidence>
<proteinExistence type="predicted"/>
<keyword evidence="1" id="KW-0812">Transmembrane</keyword>
<organism evidence="2 3">
    <name type="scientific">Atopobium deltae</name>
    <dbReference type="NCBI Taxonomy" id="1393034"/>
    <lineage>
        <taxon>Bacteria</taxon>
        <taxon>Bacillati</taxon>
        <taxon>Actinomycetota</taxon>
        <taxon>Coriobacteriia</taxon>
        <taxon>Coriobacteriales</taxon>
        <taxon>Atopobiaceae</taxon>
        <taxon>Atopobium</taxon>
    </lineage>
</organism>
<accession>A0A133XV58</accession>
<dbReference type="EMBL" id="LSCR01000011">
    <property type="protein sequence ID" value="KXB34830.1"/>
    <property type="molecule type" value="Genomic_DNA"/>
</dbReference>
<protein>
    <submittedName>
        <fullName evidence="2">Uncharacterized protein</fullName>
    </submittedName>
</protein>
<dbReference type="Proteomes" id="UP000070675">
    <property type="component" value="Unassembled WGS sequence"/>
</dbReference>
<dbReference type="STRING" id="1393034.HMPREF3192_00725"/>
<evidence type="ECO:0000313" key="3">
    <source>
        <dbReference type="Proteomes" id="UP000070675"/>
    </source>
</evidence>
<dbReference type="AlphaFoldDB" id="A0A133XV58"/>
<name>A0A133XV58_9ACTN</name>